<dbReference type="Proteomes" id="UP001225761">
    <property type="component" value="Unassembled WGS sequence"/>
</dbReference>
<gene>
    <name evidence="4" type="ORF">QM481_16030</name>
</gene>
<evidence type="ECO:0000256" key="1">
    <source>
        <dbReference type="ARBA" id="ARBA00022649"/>
    </source>
</evidence>
<organism evidence="4 5">
    <name type="scientific">Flectobacillus rivi</name>
    <dbReference type="NCBI Taxonomy" id="2984209"/>
    <lineage>
        <taxon>Bacteria</taxon>
        <taxon>Pseudomonadati</taxon>
        <taxon>Bacteroidota</taxon>
        <taxon>Cytophagia</taxon>
        <taxon>Cytophagales</taxon>
        <taxon>Flectobacillaceae</taxon>
        <taxon>Flectobacillus</taxon>
    </lineage>
</organism>
<dbReference type="PANTHER" id="PTHR36449:SF1">
    <property type="entry name" value="ACETYLTRANSFERASE"/>
    <property type="match status" value="1"/>
</dbReference>
<keyword evidence="2" id="KW-0808">Transferase</keyword>
<protein>
    <submittedName>
        <fullName evidence="4">GNAT family N-acetyltransferase</fullName>
    </submittedName>
</protein>
<evidence type="ECO:0000256" key="2">
    <source>
        <dbReference type="ARBA" id="ARBA00022679"/>
    </source>
</evidence>
<dbReference type="EMBL" id="JASHIE010000011">
    <property type="protein sequence ID" value="MDI9876045.1"/>
    <property type="molecule type" value="Genomic_DNA"/>
</dbReference>
<dbReference type="Gene3D" id="3.40.630.30">
    <property type="match status" value="1"/>
</dbReference>
<dbReference type="RefSeq" id="WP_283382438.1">
    <property type="nucleotide sequence ID" value="NZ_JASHIE010000011.1"/>
</dbReference>
<comment type="caution">
    <text evidence="4">The sequence shown here is derived from an EMBL/GenBank/DDBJ whole genome shotgun (WGS) entry which is preliminary data.</text>
</comment>
<dbReference type="PANTHER" id="PTHR36449">
    <property type="entry name" value="ACETYLTRANSFERASE-RELATED"/>
    <property type="match status" value="1"/>
</dbReference>
<sequence length="171" mass="19098">MGYSISLLNGSHEKENFECGRESLDAYLKKQATQDVKRSLSVCYVLETQEKVVKGYFTLSSASIPRTDMPEEILKKLPKGYNDFPATLLGRLAIDNSVKGQQLGSALLYAALKRAYINTNVIASLAVIVDPLDDEARSFYKKYEFINLPDSGRMFLSMGTIKKLVEQEATI</sequence>
<name>A0ABT6Z4K8_9BACT</name>
<keyword evidence="3" id="KW-0012">Acyltransferase</keyword>
<dbReference type="InterPro" id="IPR016181">
    <property type="entry name" value="Acyl_CoA_acyltransferase"/>
</dbReference>
<proteinExistence type="predicted"/>
<evidence type="ECO:0000313" key="5">
    <source>
        <dbReference type="Proteomes" id="UP001225761"/>
    </source>
</evidence>
<dbReference type="SUPFAM" id="SSF55729">
    <property type="entry name" value="Acyl-CoA N-acyltransferases (Nat)"/>
    <property type="match status" value="1"/>
</dbReference>
<reference evidence="4 5" key="1">
    <citation type="submission" date="2023-05" db="EMBL/GenBank/DDBJ databases">
        <title>Novel species of genus Flectobacillus isolated from stream in China.</title>
        <authorList>
            <person name="Lu H."/>
        </authorList>
    </citation>
    <scope>NUCLEOTIDE SEQUENCE [LARGE SCALE GENOMIC DNA]</scope>
    <source>
        <strain evidence="4 5">LFS242W</strain>
    </source>
</reference>
<keyword evidence="5" id="KW-1185">Reference proteome</keyword>
<accession>A0ABT6Z4K8</accession>
<evidence type="ECO:0000256" key="3">
    <source>
        <dbReference type="ARBA" id="ARBA00023315"/>
    </source>
</evidence>
<evidence type="ECO:0000313" key="4">
    <source>
        <dbReference type="EMBL" id="MDI9876045.1"/>
    </source>
</evidence>
<keyword evidence="1" id="KW-1277">Toxin-antitoxin system</keyword>